<comment type="caution">
    <text evidence="3">The sequence shown here is derived from an EMBL/GenBank/DDBJ whole genome shotgun (WGS) entry which is preliminary data.</text>
</comment>
<dbReference type="PANTHER" id="PTHR47481:SF14">
    <property type="entry name" value="RETROTRANSPOSON COPIA-LIKE N-TERMINAL DOMAIN-CONTAINING PROTEIN"/>
    <property type="match status" value="1"/>
</dbReference>
<feature type="signal peptide" evidence="2">
    <location>
        <begin position="1"/>
        <end position="25"/>
    </location>
</feature>
<feature type="compositionally biased region" description="Basic and acidic residues" evidence="1">
    <location>
        <begin position="416"/>
        <end position="435"/>
    </location>
</feature>
<evidence type="ECO:0000256" key="2">
    <source>
        <dbReference type="SAM" id="SignalP"/>
    </source>
</evidence>
<evidence type="ECO:0000313" key="4">
    <source>
        <dbReference type="Proteomes" id="UP001154282"/>
    </source>
</evidence>
<evidence type="ECO:0000313" key="3">
    <source>
        <dbReference type="EMBL" id="CAI0428308.1"/>
    </source>
</evidence>
<dbReference type="PANTHER" id="PTHR47481">
    <property type="match status" value="1"/>
</dbReference>
<keyword evidence="4" id="KW-1185">Reference proteome</keyword>
<dbReference type="AlphaFoldDB" id="A0AAV0L5H7"/>
<proteinExistence type="predicted"/>
<evidence type="ECO:0000256" key="1">
    <source>
        <dbReference type="SAM" id="MobiDB-lite"/>
    </source>
</evidence>
<gene>
    <name evidence="3" type="ORF">LITE_LOCUS21587</name>
</gene>
<feature type="chain" id="PRO_5043583710" evidence="2">
    <location>
        <begin position="26"/>
        <end position="445"/>
    </location>
</feature>
<sequence>SFFLSFLFHLLALLRLSVLFLRVRNSEFEKKYYRALFWWIGPKSRVYHQVVFEPRSMEARASKMINLNDSNYRIWRNKMKDLLFVTKLHLPVFSSAKPHSKTDEDWEFEHQQVCNYVRQFVDDNVYNHICGENDAKIMWSKLEGLYASKTDNNKLFSPTKLEQMEYKDKSLEGQLGGSELSSMEVRTNKMVRLNGSNYHIWRNRMKDFLLVTKLHLPVFSSSKPKGKSDEDWKFEHQQVCSYIRQFVDDNVYNHICEENDAKALWSKLEGLYAAKNGNNKLFYLTKLVQMKYKDNTSLVDHLNEIQGIVNQLSDMDIKMEDEVIALLVLASLPESLETLKVSLTNSAEDGVVNLEAVKSGILNEEMRKRSQSAFTSPSRLSILTVNPRSRERNETSRRNANKLASVYCLPQSTHPNNEEQERTSKSKSRVRESGKNRGAKSKSGE</sequence>
<dbReference type="Pfam" id="PF14223">
    <property type="entry name" value="Retrotran_gag_2"/>
    <property type="match status" value="2"/>
</dbReference>
<feature type="region of interest" description="Disordered" evidence="1">
    <location>
        <begin position="387"/>
        <end position="445"/>
    </location>
</feature>
<keyword evidence="2" id="KW-0732">Signal</keyword>
<dbReference type="Proteomes" id="UP001154282">
    <property type="component" value="Unassembled WGS sequence"/>
</dbReference>
<dbReference type="EMBL" id="CAMGYJ010000006">
    <property type="protein sequence ID" value="CAI0428308.1"/>
    <property type="molecule type" value="Genomic_DNA"/>
</dbReference>
<feature type="compositionally biased region" description="Basic and acidic residues" evidence="1">
    <location>
        <begin position="388"/>
        <end position="397"/>
    </location>
</feature>
<accession>A0AAV0L5H7</accession>
<organism evidence="3 4">
    <name type="scientific">Linum tenue</name>
    <dbReference type="NCBI Taxonomy" id="586396"/>
    <lineage>
        <taxon>Eukaryota</taxon>
        <taxon>Viridiplantae</taxon>
        <taxon>Streptophyta</taxon>
        <taxon>Embryophyta</taxon>
        <taxon>Tracheophyta</taxon>
        <taxon>Spermatophyta</taxon>
        <taxon>Magnoliopsida</taxon>
        <taxon>eudicotyledons</taxon>
        <taxon>Gunneridae</taxon>
        <taxon>Pentapetalae</taxon>
        <taxon>rosids</taxon>
        <taxon>fabids</taxon>
        <taxon>Malpighiales</taxon>
        <taxon>Linaceae</taxon>
        <taxon>Linum</taxon>
    </lineage>
</organism>
<name>A0AAV0L5H7_9ROSI</name>
<reference evidence="3" key="1">
    <citation type="submission" date="2022-08" db="EMBL/GenBank/DDBJ databases">
        <authorList>
            <person name="Gutierrez-Valencia J."/>
        </authorList>
    </citation>
    <scope>NUCLEOTIDE SEQUENCE</scope>
</reference>
<feature type="non-terminal residue" evidence="3">
    <location>
        <position position="1"/>
    </location>
</feature>
<protein>
    <submittedName>
        <fullName evidence="3">Uncharacterized protein</fullName>
    </submittedName>
</protein>